<keyword evidence="2" id="KW-0949">S-adenosyl-L-methionine</keyword>
<dbReference type="GO" id="GO:0046872">
    <property type="term" value="F:metal ion binding"/>
    <property type="evidence" value="ECO:0007669"/>
    <property type="project" value="UniProtKB-KW"/>
</dbReference>
<dbReference type="Gene3D" id="3.40.50.150">
    <property type="entry name" value="Vaccinia Virus protein VP39"/>
    <property type="match status" value="1"/>
</dbReference>
<name>A0A3M2LPP8_9ACTN</name>
<gene>
    <name evidence="4" type="ORF">EBO15_29785</name>
</gene>
<feature type="domain" description="23S rRNA (guanine(745)-N(1))-methyltransferase N-terminal" evidence="3">
    <location>
        <begin position="10"/>
        <end position="47"/>
    </location>
</feature>
<sequence>MLADVVEYLTCPVCGQPLAQDDRGLRCPERHSFDVAKQGYANLLPGNARPGTADTPEMVRARDAFLTAGHFAPMAKALAHLVPTPLDEPDAHHGCLLDAGAGTGYYLSTVLDGPQWQKTPGLALDISKHAARRAARAHPRIGAIVADLWRPLPVADGSALAILNVFAPRNAGEFHRVLHPDGSLVVVTPSSRHMGPLVDALGLLKVDEQKSERTDATLADHFDLVSRDELEFEASLAHEEILTLVGMGPSAHHIPADVLAERLSALPDPHPVPLSFVLSHFRRKP</sequence>
<evidence type="ECO:0000313" key="4">
    <source>
        <dbReference type="EMBL" id="RMI39377.1"/>
    </source>
</evidence>
<keyword evidence="1" id="KW-0479">Metal-binding</keyword>
<feature type="binding site" evidence="2">
    <location>
        <position position="71"/>
    </location>
    <ligand>
        <name>S-adenosyl-L-methionine</name>
        <dbReference type="ChEBI" id="CHEBI:59789"/>
    </ligand>
</feature>
<feature type="binding site" evidence="1">
    <location>
        <position position="14"/>
    </location>
    <ligand>
        <name>Zn(2+)</name>
        <dbReference type="ChEBI" id="CHEBI:29105"/>
    </ligand>
</feature>
<protein>
    <submittedName>
        <fullName evidence="4">23S rRNA methyltransferase</fullName>
    </submittedName>
</protein>
<evidence type="ECO:0000259" key="3">
    <source>
        <dbReference type="Pfam" id="PF21302"/>
    </source>
</evidence>
<dbReference type="SUPFAM" id="SSF53335">
    <property type="entry name" value="S-adenosyl-L-methionine-dependent methyltransferases"/>
    <property type="match status" value="1"/>
</dbReference>
<feature type="binding site" evidence="2">
    <location>
        <begin position="103"/>
        <end position="104"/>
    </location>
    <ligand>
        <name>S-adenosyl-L-methionine</name>
        <dbReference type="ChEBI" id="CHEBI:59789"/>
    </ligand>
</feature>
<reference evidence="4 5" key="1">
    <citation type="submission" date="2018-10" db="EMBL/GenBank/DDBJ databases">
        <title>Isolation from soil.</title>
        <authorList>
            <person name="Hu J."/>
        </authorList>
    </citation>
    <scope>NUCLEOTIDE SEQUENCE [LARGE SCALE GENOMIC DNA]</scope>
    <source>
        <strain evidence="4 5">NEAU-Ht49</strain>
    </source>
</reference>
<dbReference type="InterPro" id="IPR016718">
    <property type="entry name" value="rRNA_m1G-MeTrfase_A_prd"/>
</dbReference>
<evidence type="ECO:0000256" key="2">
    <source>
        <dbReference type="PIRSR" id="PIRSR018249-2"/>
    </source>
</evidence>
<proteinExistence type="predicted"/>
<dbReference type="InterPro" id="IPR048647">
    <property type="entry name" value="RlmA_N"/>
</dbReference>
<dbReference type="GO" id="GO:0032259">
    <property type="term" value="P:methylation"/>
    <property type="evidence" value="ECO:0007669"/>
    <property type="project" value="UniProtKB-KW"/>
</dbReference>
<accession>A0A3M2LPP8</accession>
<dbReference type="Pfam" id="PF21302">
    <property type="entry name" value="Zn_ribbon_RlmA"/>
    <property type="match status" value="1"/>
</dbReference>
<evidence type="ECO:0000313" key="5">
    <source>
        <dbReference type="Proteomes" id="UP000282674"/>
    </source>
</evidence>
<organism evidence="4 5">
    <name type="scientific">Actinomadura harenae</name>
    <dbReference type="NCBI Taxonomy" id="2483351"/>
    <lineage>
        <taxon>Bacteria</taxon>
        <taxon>Bacillati</taxon>
        <taxon>Actinomycetota</taxon>
        <taxon>Actinomycetes</taxon>
        <taxon>Streptosporangiales</taxon>
        <taxon>Thermomonosporaceae</taxon>
        <taxon>Actinomadura</taxon>
    </lineage>
</organism>
<feature type="binding site" evidence="1">
    <location>
        <position position="11"/>
    </location>
    <ligand>
        <name>Zn(2+)</name>
        <dbReference type="ChEBI" id="CHEBI:29105"/>
    </ligand>
</feature>
<dbReference type="InterPro" id="IPR029063">
    <property type="entry name" value="SAM-dependent_MTases_sf"/>
</dbReference>
<dbReference type="EMBL" id="RFFG01000068">
    <property type="protein sequence ID" value="RMI39377.1"/>
    <property type="molecule type" value="Genomic_DNA"/>
</dbReference>
<feature type="binding site" evidence="1">
    <location>
        <position position="27"/>
    </location>
    <ligand>
        <name>Zn(2+)</name>
        <dbReference type="ChEBI" id="CHEBI:29105"/>
    </ligand>
</feature>
<dbReference type="AlphaFoldDB" id="A0A3M2LPP8"/>
<keyword evidence="4" id="KW-0489">Methyltransferase</keyword>
<dbReference type="OrthoDB" id="108476at2"/>
<dbReference type="CDD" id="cd02440">
    <property type="entry name" value="AdoMet_MTases"/>
    <property type="match status" value="1"/>
</dbReference>
<dbReference type="GO" id="GO:0008168">
    <property type="term" value="F:methyltransferase activity"/>
    <property type="evidence" value="ECO:0007669"/>
    <property type="project" value="UniProtKB-KW"/>
</dbReference>
<feature type="binding site" evidence="2">
    <location>
        <position position="193"/>
    </location>
    <ligand>
        <name>S-adenosyl-L-methionine</name>
        <dbReference type="ChEBI" id="CHEBI:59789"/>
    </ligand>
</feature>
<dbReference type="Proteomes" id="UP000282674">
    <property type="component" value="Unassembled WGS sequence"/>
</dbReference>
<keyword evidence="5" id="KW-1185">Reference proteome</keyword>
<keyword evidence="4" id="KW-0808">Transferase</keyword>
<dbReference type="PIRSF" id="PIRSF018249">
    <property type="entry name" value="MyrA_prd"/>
    <property type="match status" value="1"/>
</dbReference>
<keyword evidence="1" id="KW-0862">Zinc</keyword>
<feature type="binding site" evidence="1">
    <location>
        <position position="31"/>
    </location>
    <ligand>
        <name>Zn(2+)</name>
        <dbReference type="ChEBI" id="CHEBI:29105"/>
    </ligand>
</feature>
<comment type="caution">
    <text evidence="4">The sequence shown here is derived from an EMBL/GenBank/DDBJ whole genome shotgun (WGS) entry which is preliminary data.</text>
</comment>
<evidence type="ECO:0000256" key="1">
    <source>
        <dbReference type="PIRSR" id="PIRSR018249-1"/>
    </source>
</evidence>